<evidence type="ECO:0000313" key="1">
    <source>
        <dbReference type="EMBL" id="GHB37452.1"/>
    </source>
</evidence>
<dbReference type="InterPro" id="IPR043519">
    <property type="entry name" value="NT_sf"/>
</dbReference>
<dbReference type="PANTHER" id="PTHR34822:SF1">
    <property type="entry name" value="GRPB FAMILY PROTEIN"/>
    <property type="match status" value="1"/>
</dbReference>
<accession>A0ABQ3EFM3</accession>
<gene>
    <name evidence="1" type="ORF">GCM10007094_28470</name>
</gene>
<dbReference type="Proteomes" id="UP000637980">
    <property type="component" value="Unassembled WGS sequence"/>
</dbReference>
<reference evidence="2" key="1">
    <citation type="journal article" date="2019" name="Int. J. Syst. Evol. Microbiol.">
        <title>The Global Catalogue of Microorganisms (GCM) 10K type strain sequencing project: providing services to taxonomists for standard genome sequencing and annotation.</title>
        <authorList>
            <consortium name="The Broad Institute Genomics Platform"/>
            <consortium name="The Broad Institute Genome Sequencing Center for Infectious Disease"/>
            <person name="Wu L."/>
            <person name="Ma J."/>
        </authorList>
    </citation>
    <scope>NUCLEOTIDE SEQUENCE [LARGE SCALE GENOMIC DNA]</scope>
    <source>
        <strain evidence="2">KCTC 12861</strain>
    </source>
</reference>
<dbReference type="InterPro" id="IPR007344">
    <property type="entry name" value="GrpB/CoaE"/>
</dbReference>
<evidence type="ECO:0008006" key="3">
    <source>
        <dbReference type="Google" id="ProtNLM"/>
    </source>
</evidence>
<proteinExistence type="predicted"/>
<dbReference type="PANTHER" id="PTHR34822">
    <property type="entry name" value="GRPB DOMAIN PROTEIN (AFU_ORTHOLOGUE AFUA_1G01530)"/>
    <property type="match status" value="1"/>
</dbReference>
<organism evidence="1 2">
    <name type="scientific">Pseudovibrio japonicus</name>
    <dbReference type="NCBI Taxonomy" id="366534"/>
    <lineage>
        <taxon>Bacteria</taxon>
        <taxon>Pseudomonadati</taxon>
        <taxon>Pseudomonadota</taxon>
        <taxon>Alphaproteobacteria</taxon>
        <taxon>Hyphomicrobiales</taxon>
        <taxon>Stappiaceae</taxon>
        <taxon>Pseudovibrio</taxon>
    </lineage>
</organism>
<comment type="caution">
    <text evidence="1">The sequence shown here is derived from an EMBL/GenBank/DDBJ whole genome shotgun (WGS) entry which is preliminary data.</text>
</comment>
<dbReference type="Pfam" id="PF04229">
    <property type="entry name" value="GrpB"/>
    <property type="match status" value="1"/>
</dbReference>
<name>A0ABQ3EFM3_9HYPH</name>
<dbReference type="SUPFAM" id="SSF81301">
    <property type="entry name" value="Nucleotidyltransferase"/>
    <property type="match status" value="1"/>
</dbReference>
<keyword evidence="2" id="KW-1185">Reference proteome</keyword>
<protein>
    <recommendedName>
        <fullName evidence="3">GrpB family protein</fullName>
    </recommendedName>
</protein>
<dbReference type="Gene3D" id="3.30.460.10">
    <property type="entry name" value="Beta Polymerase, domain 2"/>
    <property type="match status" value="1"/>
</dbReference>
<sequence length="169" mass="19165">MLTSKITAFDPAWSKKFEKERNLISDAFGDRLVAIYHVGSTAVPGLAAKPEIDMLVEVSNLHRTPEADRFMRSCGHIRGNDLSPEHHYYRKDVAGVRTHKVHVCPIGHLELSRMLYFRDLLRQDVDLREQYQRLKLKLEAENTAGMSEYLAGKSPFIDAVLSAKPDTGE</sequence>
<dbReference type="EMBL" id="BMXE01000005">
    <property type="protein sequence ID" value="GHB37452.1"/>
    <property type="molecule type" value="Genomic_DNA"/>
</dbReference>
<evidence type="ECO:0000313" key="2">
    <source>
        <dbReference type="Proteomes" id="UP000637980"/>
    </source>
</evidence>